<dbReference type="Gramene" id="AUR62030578-RA">
    <property type="protein sequence ID" value="AUR62030578-RA:cds"/>
    <property type="gene ID" value="AUR62030578"/>
</dbReference>
<reference evidence="2" key="2">
    <citation type="submission" date="2021-03" db="UniProtKB">
        <authorList>
            <consortium name="EnsemblPlants"/>
        </authorList>
    </citation>
    <scope>IDENTIFICATION</scope>
</reference>
<reference evidence="2" key="1">
    <citation type="journal article" date="2017" name="Nature">
        <title>The genome of Chenopodium quinoa.</title>
        <authorList>
            <person name="Jarvis D.E."/>
            <person name="Ho Y.S."/>
            <person name="Lightfoot D.J."/>
            <person name="Schmoeckel S.M."/>
            <person name="Li B."/>
            <person name="Borm T.J.A."/>
            <person name="Ohyanagi H."/>
            <person name="Mineta K."/>
            <person name="Michell C.T."/>
            <person name="Saber N."/>
            <person name="Kharbatia N.M."/>
            <person name="Rupper R.R."/>
            <person name="Sharp A.R."/>
            <person name="Dally N."/>
            <person name="Boughton B.A."/>
            <person name="Woo Y.H."/>
            <person name="Gao G."/>
            <person name="Schijlen E.G.W.M."/>
            <person name="Guo X."/>
            <person name="Momin A.A."/>
            <person name="Negrao S."/>
            <person name="Al-Babili S."/>
            <person name="Gehring C."/>
            <person name="Roessner U."/>
            <person name="Jung C."/>
            <person name="Murphy K."/>
            <person name="Arold S.T."/>
            <person name="Gojobori T."/>
            <person name="van der Linden C.G."/>
            <person name="van Loo E.N."/>
            <person name="Jellen E.N."/>
            <person name="Maughan P.J."/>
            <person name="Tester M."/>
        </authorList>
    </citation>
    <scope>NUCLEOTIDE SEQUENCE [LARGE SCALE GENOMIC DNA]</scope>
    <source>
        <strain evidence="2">cv. PI 614886</strain>
    </source>
</reference>
<protein>
    <submittedName>
        <fullName evidence="2">Uncharacterized protein</fullName>
    </submittedName>
</protein>
<accession>A0A803MJJ5</accession>
<dbReference type="PANTHER" id="PTHR36354:SF2">
    <property type="entry name" value="IMPORT INNER MEMBRANE TRANSLOCASE SUBUNIT"/>
    <property type="match status" value="1"/>
</dbReference>
<sequence>MEHTNKDNMGWIGWVTYFMECRAGLYLRSRYNINPDKVYRMAMKELNTSASILEVLGAPLAGTDLRAYVMSGGGLTMSKLKPRLRSKRCFLIFPIRGSERKGLVSVQVKKKDGKYDVKLLAVDIPMASGPDQRLFLIGDEEEYRIGGGLIGELRDPVVRAMAASKELEERDDIEAEEDEERELQEAERKHQEQVEKLERDRTR</sequence>
<feature type="compositionally biased region" description="Basic and acidic residues" evidence="1">
    <location>
        <begin position="183"/>
        <end position="203"/>
    </location>
</feature>
<proteinExistence type="predicted"/>
<dbReference type="OMA" id="YRIAMTR"/>
<keyword evidence="3" id="KW-1185">Reference proteome</keyword>
<dbReference type="AlphaFoldDB" id="A0A803MJJ5"/>
<dbReference type="PANTHER" id="PTHR36354">
    <property type="entry name" value="IMPORT INNER MEMBRANE TRANSLOCASE SUBUNIT"/>
    <property type="match status" value="1"/>
</dbReference>
<name>A0A803MJJ5_CHEQI</name>
<evidence type="ECO:0000313" key="3">
    <source>
        <dbReference type="Proteomes" id="UP000596660"/>
    </source>
</evidence>
<feature type="region of interest" description="Disordered" evidence="1">
    <location>
        <begin position="165"/>
        <end position="203"/>
    </location>
</feature>
<dbReference type="EnsemblPlants" id="AUR62030578-RA">
    <property type="protein sequence ID" value="AUR62030578-RA:cds"/>
    <property type="gene ID" value="AUR62030578"/>
</dbReference>
<organism evidence="2 3">
    <name type="scientific">Chenopodium quinoa</name>
    <name type="common">Quinoa</name>
    <dbReference type="NCBI Taxonomy" id="63459"/>
    <lineage>
        <taxon>Eukaryota</taxon>
        <taxon>Viridiplantae</taxon>
        <taxon>Streptophyta</taxon>
        <taxon>Embryophyta</taxon>
        <taxon>Tracheophyta</taxon>
        <taxon>Spermatophyta</taxon>
        <taxon>Magnoliopsida</taxon>
        <taxon>eudicotyledons</taxon>
        <taxon>Gunneridae</taxon>
        <taxon>Pentapetalae</taxon>
        <taxon>Caryophyllales</taxon>
        <taxon>Chenopodiaceae</taxon>
        <taxon>Chenopodioideae</taxon>
        <taxon>Atripliceae</taxon>
        <taxon>Chenopodium</taxon>
    </lineage>
</organism>
<feature type="compositionally biased region" description="Acidic residues" evidence="1">
    <location>
        <begin position="169"/>
        <end position="182"/>
    </location>
</feature>
<dbReference type="Proteomes" id="UP000596660">
    <property type="component" value="Unplaced"/>
</dbReference>
<evidence type="ECO:0000256" key="1">
    <source>
        <dbReference type="SAM" id="MobiDB-lite"/>
    </source>
</evidence>
<evidence type="ECO:0000313" key="2">
    <source>
        <dbReference type="EnsemblPlants" id="AUR62030578-RA:cds"/>
    </source>
</evidence>